<evidence type="ECO:0000259" key="10">
    <source>
        <dbReference type="PROSITE" id="PS51745"/>
    </source>
</evidence>
<proteinExistence type="inferred from homology"/>
<evidence type="ECO:0000256" key="5">
    <source>
        <dbReference type="ARBA" id="ARBA00023163"/>
    </source>
</evidence>
<dbReference type="GO" id="GO:0009734">
    <property type="term" value="P:auxin-activated signaling pathway"/>
    <property type="evidence" value="ECO:0007669"/>
    <property type="project" value="UniProtKB-UniRule"/>
</dbReference>
<feature type="compositionally biased region" description="Low complexity" evidence="9">
    <location>
        <begin position="50"/>
        <end position="69"/>
    </location>
</feature>
<feature type="region of interest" description="Disordered" evidence="9">
    <location>
        <begin position="50"/>
        <end position="70"/>
    </location>
</feature>
<keyword evidence="5 8" id="KW-0804">Transcription</keyword>
<comment type="similarity">
    <text evidence="2 8">Belongs to the Aux/IAA family.</text>
</comment>
<dbReference type="GO" id="GO:0006355">
    <property type="term" value="P:regulation of DNA-templated transcription"/>
    <property type="evidence" value="ECO:0007669"/>
    <property type="project" value="InterPro"/>
</dbReference>
<dbReference type="InterPro" id="IPR053793">
    <property type="entry name" value="PB1-like"/>
</dbReference>
<dbReference type="SUPFAM" id="SSF54277">
    <property type="entry name" value="CAD &amp; PB1 domains"/>
    <property type="match status" value="1"/>
</dbReference>
<keyword evidence="3 8" id="KW-0678">Repressor</keyword>
<sequence>MGAREGQGFELTELKLGMPGASSKKLAMEIIKTDQSKKRVLVEFVADENSSSSSTTTVGNGSSATVSGAKNNHENKIQIVGWPPVCPNGKRSKTREQDDSVPQLYVKVSMDGAPYLRKVDLNIHKEYSDLAQVFDNLFGCFNADSEYISIYEDKDGDWMLVGDVPYKMFIESCKRLRIMKRSEANCFGLQV</sequence>
<gene>
    <name evidence="11" type="ORF">MKW94_008730</name>
</gene>
<dbReference type="PANTHER" id="PTHR31734">
    <property type="entry name" value="AUXIN-RESPONSIVE PROTEIN IAA17"/>
    <property type="match status" value="1"/>
</dbReference>
<dbReference type="PROSITE" id="PS51745">
    <property type="entry name" value="PB1"/>
    <property type="match status" value="1"/>
</dbReference>
<keyword evidence="7 8" id="KW-0927">Auxin signaling pathway</keyword>
<feature type="domain" description="PB1" evidence="10">
    <location>
        <begin position="103"/>
        <end position="183"/>
    </location>
</feature>
<evidence type="ECO:0000313" key="11">
    <source>
        <dbReference type="EMBL" id="MCL7032328.1"/>
    </source>
</evidence>
<evidence type="ECO:0000256" key="6">
    <source>
        <dbReference type="ARBA" id="ARBA00023242"/>
    </source>
</evidence>
<dbReference type="GO" id="GO:0005634">
    <property type="term" value="C:nucleus"/>
    <property type="evidence" value="ECO:0007669"/>
    <property type="project" value="UniProtKB-SubCell"/>
</dbReference>
<evidence type="ECO:0000256" key="8">
    <source>
        <dbReference type="RuleBase" id="RU004549"/>
    </source>
</evidence>
<keyword evidence="12" id="KW-1185">Reference proteome</keyword>
<organism evidence="11 12">
    <name type="scientific">Papaver nudicaule</name>
    <name type="common">Iceland poppy</name>
    <dbReference type="NCBI Taxonomy" id="74823"/>
    <lineage>
        <taxon>Eukaryota</taxon>
        <taxon>Viridiplantae</taxon>
        <taxon>Streptophyta</taxon>
        <taxon>Embryophyta</taxon>
        <taxon>Tracheophyta</taxon>
        <taxon>Spermatophyta</taxon>
        <taxon>Magnoliopsida</taxon>
        <taxon>Ranunculales</taxon>
        <taxon>Papaveraceae</taxon>
        <taxon>Papaveroideae</taxon>
        <taxon>Papaver</taxon>
    </lineage>
</organism>
<dbReference type="PANTHER" id="PTHR31734:SF87">
    <property type="entry name" value="AUXIN-RESPONSIVE PROTEIN IAA5"/>
    <property type="match status" value="1"/>
</dbReference>
<dbReference type="Pfam" id="PF02309">
    <property type="entry name" value="AUX_IAA"/>
    <property type="match status" value="2"/>
</dbReference>
<dbReference type="AlphaFoldDB" id="A0AA41VB83"/>
<reference evidence="11" key="1">
    <citation type="submission" date="2022-03" db="EMBL/GenBank/DDBJ databases">
        <title>A functionally conserved STORR gene fusion in Papaver species that diverged 16.8 million years ago.</title>
        <authorList>
            <person name="Catania T."/>
        </authorList>
    </citation>
    <scope>NUCLEOTIDE SEQUENCE</scope>
    <source>
        <strain evidence="11">S-191538</strain>
    </source>
</reference>
<evidence type="ECO:0000256" key="1">
    <source>
        <dbReference type="ARBA" id="ARBA00004123"/>
    </source>
</evidence>
<evidence type="ECO:0000256" key="7">
    <source>
        <dbReference type="ARBA" id="ARBA00023294"/>
    </source>
</evidence>
<evidence type="ECO:0000256" key="9">
    <source>
        <dbReference type="SAM" id="MobiDB-lite"/>
    </source>
</evidence>
<keyword evidence="6 8" id="KW-0539">Nucleus</keyword>
<name>A0AA41VB83_PAPNU</name>
<dbReference type="Proteomes" id="UP001177140">
    <property type="component" value="Unassembled WGS sequence"/>
</dbReference>
<keyword evidence="4 8" id="KW-0805">Transcription regulation</keyword>
<comment type="caution">
    <text evidence="11">The sequence shown here is derived from an EMBL/GenBank/DDBJ whole genome shotgun (WGS) entry which is preliminary data.</text>
</comment>
<dbReference type="Gene3D" id="3.10.20.90">
    <property type="entry name" value="Phosphatidylinositol 3-kinase Catalytic Subunit, Chain A, domain 1"/>
    <property type="match status" value="1"/>
</dbReference>
<evidence type="ECO:0000256" key="4">
    <source>
        <dbReference type="ARBA" id="ARBA00023015"/>
    </source>
</evidence>
<dbReference type="InterPro" id="IPR033389">
    <property type="entry name" value="AUX/IAA_dom"/>
</dbReference>
<evidence type="ECO:0000313" key="12">
    <source>
        <dbReference type="Proteomes" id="UP001177140"/>
    </source>
</evidence>
<comment type="subcellular location">
    <subcellularLocation>
        <location evidence="1 8">Nucleus</location>
    </subcellularLocation>
</comment>
<comment type="subunit">
    <text evidence="8">Homodimers and heterodimers.</text>
</comment>
<evidence type="ECO:0000256" key="2">
    <source>
        <dbReference type="ARBA" id="ARBA00006728"/>
    </source>
</evidence>
<dbReference type="InterPro" id="IPR003311">
    <property type="entry name" value="AUX_IAA"/>
</dbReference>
<comment type="function">
    <text evidence="8">Aux/IAA proteins are short-lived transcriptional factors that function as repressors of early auxin response genes at low auxin concentrations.</text>
</comment>
<protein>
    <recommendedName>
        <fullName evidence="8">Auxin-responsive protein</fullName>
    </recommendedName>
</protein>
<accession>A0AA41VB83</accession>
<evidence type="ECO:0000256" key="3">
    <source>
        <dbReference type="ARBA" id="ARBA00022491"/>
    </source>
</evidence>
<dbReference type="EMBL" id="JAJJMA010122249">
    <property type="protein sequence ID" value="MCL7032328.1"/>
    <property type="molecule type" value="Genomic_DNA"/>
</dbReference>